<reference evidence="1" key="1">
    <citation type="journal article" date="2021" name="Proc. Natl. Acad. Sci. U.S.A.">
        <title>A Catalog of Tens of Thousands of Viruses from Human Metagenomes Reveals Hidden Associations with Chronic Diseases.</title>
        <authorList>
            <person name="Tisza M.J."/>
            <person name="Buck C.B."/>
        </authorList>
    </citation>
    <scope>NUCLEOTIDE SEQUENCE</scope>
    <source>
        <strain evidence="1">Ctrcb4</strain>
    </source>
</reference>
<protein>
    <submittedName>
        <fullName evidence="1">Calcium-binding protein</fullName>
    </submittedName>
</protein>
<dbReference type="EMBL" id="BK059132">
    <property type="protein sequence ID" value="DAE33250.1"/>
    <property type="molecule type" value="Genomic_DNA"/>
</dbReference>
<evidence type="ECO:0000313" key="1">
    <source>
        <dbReference type="EMBL" id="DAE33250.1"/>
    </source>
</evidence>
<organism evidence="1">
    <name type="scientific">virus sp. ctrcb4</name>
    <dbReference type="NCBI Taxonomy" id="2825824"/>
    <lineage>
        <taxon>Viruses</taxon>
    </lineage>
</organism>
<name>A0A8S5RQ14_9VIRU</name>
<sequence>MKILQVKRDYEHEKNLNIFDYLLIGRVHINNI</sequence>
<accession>A0A8S5RQ14</accession>
<proteinExistence type="predicted"/>